<dbReference type="InterPro" id="IPR009465">
    <property type="entry name" value="Spondin_N"/>
</dbReference>
<evidence type="ECO:0000259" key="3">
    <source>
        <dbReference type="PROSITE" id="PS51020"/>
    </source>
</evidence>
<protein>
    <recommendedName>
        <fullName evidence="3">Spondin domain-containing protein</fullName>
    </recommendedName>
</protein>
<dbReference type="EMBL" id="MTYJ01000120">
    <property type="protein sequence ID" value="OQV13599.1"/>
    <property type="molecule type" value="Genomic_DNA"/>
</dbReference>
<feature type="signal peptide" evidence="2">
    <location>
        <begin position="1"/>
        <end position="26"/>
    </location>
</feature>
<reference evidence="5" key="1">
    <citation type="submission" date="2017-01" db="EMBL/GenBank/DDBJ databases">
        <title>Comparative genomics of anhydrobiosis in the tardigrade Hypsibius dujardini.</title>
        <authorList>
            <person name="Yoshida Y."/>
            <person name="Koutsovoulos G."/>
            <person name="Laetsch D."/>
            <person name="Stevens L."/>
            <person name="Kumar S."/>
            <person name="Horikawa D."/>
            <person name="Ishino K."/>
            <person name="Komine S."/>
            <person name="Tomita M."/>
            <person name="Blaxter M."/>
            <person name="Arakawa K."/>
        </authorList>
    </citation>
    <scope>NUCLEOTIDE SEQUENCE [LARGE SCALE GENOMIC DNA]</scope>
    <source>
        <strain evidence="5">Z151</strain>
    </source>
</reference>
<dbReference type="Gene3D" id="2.60.40.2130">
    <property type="entry name" value="F-spondin domain"/>
    <property type="match status" value="1"/>
</dbReference>
<evidence type="ECO:0000313" key="5">
    <source>
        <dbReference type="Proteomes" id="UP000192578"/>
    </source>
</evidence>
<proteinExistence type="predicted"/>
<dbReference type="OrthoDB" id="6090599at2759"/>
<dbReference type="Pfam" id="PF06468">
    <property type="entry name" value="Spond_N"/>
    <property type="match status" value="1"/>
</dbReference>
<keyword evidence="2" id="KW-0732">Signal</keyword>
<feature type="compositionally biased region" description="Low complexity" evidence="1">
    <location>
        <begin position="190"/>
        <end position="202"/>
    </location>
</feature>
<feature type="chain" id="PRO_5012777222" description="Spondin domain-containing protein" evidence="2">
    <location>
        <begin position="27"/>
        <end position="602"/>
    </location>
</feature>
<dbReference type="AlphaFoldDB" id="A0A1W0WEI1"/>
<accession>A0A1W0WEI1</accession>
<feature type="region of interest" description="Disordered" evidence="1">
    <location>
        <begin position="182"/>
        <end position="212"/>
    </location>
</feature>
<evidence type="ECO:0000256" key="1">
    <source>
        <dbReference type="SAM" id="MobiDB-lite"/>
    </source>
</evidence>
<dbReference type="PROSITE" id="PS51020">
    <property type="entry name" value="SPONDIN"/>
    <property type="match status" value="1"/>
</dbReference>
<evidence type="ECO:0000256" key="2">
    <source>
        <dbReference type="SAM" id="SignalP"/>
    </source>
</evidence>
<gene>
    <name evidence="4" type="ORF">BV898_12142</name>
</gene>
<name>A0A1W0WEI1_HYPEX</name>
<feature type="domain" description="Spondin" evidence="3">
    <location>
        <begin position="27"/>
        <end position="221"/>
    </location>
</feature>
<sequence length="602" mass="67146">MVRSWFGLSLLTLWSLLSMWTGSSSGFRSECPPNSMAQYKMELRGTWQENFAAHSGLAQRGFPDRWRWATGIGVSLDGREDPHYNETIRMKIHSFVTKGGLSQTVSQLSQPGSGVLDSFLIPSLDSTDGETSAIFFIDSNHSRVSFMSRMNKKPHWILSVESVNLCQNGQFRDTFELDLFPFESKPRPSQQQQQHQRNHNGQTPLGPGAAYGKRSYSIVSPNQYNRGSLKGAFKGQTLVAPLPFPVQRETQHYATAAAASTSDTTLRQTLVAPVRLPVQTWKSVSNYSTALDLNDSLPIEAWSAVRNVLLSRPQTPDDKPSPELLSFHRKYSKDHTPRRSDPYMATATRTLPTSTRTPISSIFYSSSSTTTSSPVSFYLAPRAPTLSRRRLPPDSENEIPMVRRNVRSVRYGIKPRSRTSAIVTNASGTFRYPVPVPPPPPPPAYMQAPAPRTNYRSSSQHYPKNHSPVVFGPPRKAPLALPRLATAKFTRIASYHLSHLLALAKRRLRTGVELPLPITIDKAMINSPYLPYPAATGGRAGGNRMPSGMRGAAGQPTYDGMWPSPSNTAVQVVSPRRYHQPRHRQFDHNVRYVHTNQPTEML</sequence>
<evidence type="ECO:0000313" key="4">
    <source>
        <dbReference type="EMBL" id="OQV13599.1"/>
    </source>
</evidence>
<comment type="caution">
    <text evidence="4">The sequence shown here is derived from an EMBL/GenBank/DDBJ whole genome shotgun (WGS) entry which is preliminary data.</text>
</comment>
<dbReference type="Proteomes" id="UP000192578">
    <property type="component" value="Unassembled WGS sequence"/>
</dbReference>
<keyword evidence="5" id="KW-1185">Reference proteome</keyword>
<dbReference type="InterPro" id="IPR038678">
    <property type="entry name" value="Spondin_N_sf"/>
</dbReference>
<organism evidence="4 5">
    <name type="scientific">Hypsibius exemplaris</name>
    <name type="common">Freshwater tardigrade</name>
    <dbReference type="NCBI Taxonomy" id="2072580"/>
    <lineage>
        <taxon>Eukaryota</taxon>
        <taxon>Metazoa</taxon>
        <taxon>Ecdysozoa</taxon>
        <taxon>Tardigrada</taxon>
        <taxon>Eutardigrada</taxon>
        <taxon>Parachela</taxon>
        <taxon>Hypsibioidea</taxon>
        <taxon>Hypsibiidae</taxon>
        <taxon>Hypsibius</taxon>
    </lineage>
</organism>